<dbReference type="EMBL" id="MU250539">
    <property type="protein sequence ID" value="KAG7444827.1"/>
    <property type="molecule type" value="Genomic_DNA"/>
</dbReference>
<dbReference type="RefSeq" id="XP_043038327.1">
    <property type="nucleotide sequence ID" value="XM_043179315.1"/>
</dbReference>
<feature type="non-terminal residue" evidence="1">
    <location>
        <position position="169"/>
    </location>
</feature>
<dbReference type="AlphaFoldDB" id="A0A9P7VQA7"/>
<dbReference type="Proteomes" id="UP000812287">
    <property type="component" value="Unassembled WGS sequence"/>
</dbReference>
<keyword evidence="2" id="KW-1185">Reference proteome</keyword>
<reference evidence="1" key="1">
    <citation type="submission" date="2020-11" db="EMBL/GenBank/DDBJ databases">
        <title>Adaptations for nitrogen fixation in a non-lichenized fungal sporocarp promotes dispersal by wood-feeding termites.</title>
        <authorList>
            <consortium name="DOE Joint Genome Institute"/>
            <person name="Koch R.A."/>
            <person name="Yoon G."/>
            <person name="Arayal U."/>
            <person name="Lail K."/>
            <person name="Amirebrahimi M."/>
            <person name="Labutti K."/>
            <person name="Lipzen A."/>
            <person name="Riley R."/>
            <person name="Barry K."/>
            <person name="Henrissat B."/>
            <person name="Grigoriev I.V."/>
            <person name="Herr J.R."/>
            <person name="Aime M.C."/>
        </authorList>
    </citation>
    <scope>NUCLEOTIDE SEQUENCE</scope>
    <source>
        <strain evidence="1">MCA 3950</strain>
    </source>
</reference>
<dbReference type="GeneID" id="66101609"/>
<comment type="caution">
    <text evidence="1">The sequence shown here is derived from an EMBL/GenBank/DDBJ whole genome shotgun (WGS) entry which is preliminary data.</text>
</comment>
<name>A0A9P7VQA7_9AGAR</name>
<proteinExistence type="predicted"/>
<accession>A0A9P7VQA7</accession>
<sequence>MTLLPRKVSLGQREQACMAGWRELPAPSDVERKRMKSTVISTTSTTSGQDQRFGVRDIAGKPTKVVFRYKIREIARKAVTNCKGIGGPGLREAGKANISLSPPYLNVPRPWVGSDSLVASHVFPLSSVLVILSFFMACNTPGLGKILVAGRCQCGPIMPFAKRILKRTR</sequence>
<evidence type="ECO:0000313" key="2">
    <source>
        <dbReference type="Proteomes" id="UP000812287"/>
    </source>
</evidence>
<organism evidence="1 2">
    <name type="scientific">Guyanagaster necrorhizus</name>
    <dbReference type="NCBI Taxonomy" id="856835"/>
    <lineage>
        <taxon>Eukaryota</taxon>
        <taxon>Fungi</taxon>
        <taxon>Dikarya</taxon>
        <taxon>Basidiomycota</taxon>
        <taxon>Agaricomycotina</taxon>
        <taxon>Agaricomycetes</taxon>
        <taxon>Agaricomycetidae</taxon>
        <taxon>Agaricales</taxon>
        <taxon>Marasmiineae</taxon>
        <taxon>Physalacriaceae</taxon>
        <taxon>Guyanagaster</taxon>
    </lineage>
</organism>
<evidence type="ECO:0000313" key="1">
    <source>
        <dbReference type="EMBL" id="KAG7444827.1"/>
    </source>
</evidence>
<protein>
    <submittedName>
        <fullName evidence="1">Uncharacterized protein</fullName>
    </submittedName>
</protein>
<gene>
    <name evidence="1" type="ORF">BT62DRAFT_1077578</name>
</gene>